<evidence type="ECO:0000313" key="1">
    <source>
        <dbReference type="EMBL" id="SKB08812.1"/>
    </source>
</evidence>
<dbReference type="STRING" id="48467.SAMN02745166_05038"/>
<sequence>MLLMISVCAKSEIHGTANSFVLDKTVGHNAVDALDTIVSHQLVRLKNLRHLQAKKQQFAH</sequence>
<proteinExistence type="predicted"/>
<organism evidence="1 2">
    <name type="scientific">Prosthecobacter debontii</name>
    <dbReference type="NCBI Taxonomy" id="48467"/>
    <lineage>
        <taxon>Bacteria</taxon>
        <taxon>Pseudomonadati</taxon>
        <taxon>Verrucomicrobiota</taxon>
        <taxon>Verrucomicrobiia</taxon>
        <taxon>Verrucomicrobiales</taxon>
        <taxon>Verrucomicrobiaceae</taxon>
        <taxon>Prosthecobacter</taxon>
    </lineage>
</organism>
<reference evidence="2" key="1">
    <citation type="submission" date="2017-02" db="EMBL/GenBank/DDBJ databases">
        <authorList>
            <person name="Varghese N."/>
            <person name="Submissions S."/>
        </authorList>
    </citation>
    <scope>NUCLEOTIDE SEQUENCE [LARGE SCALE GENOMIC DNA]</scope>
    <source>
        <strain evidence="2">ATCC 700200</strain>
    </source>
</reference>
<dbReference type="EMBL" id="FUYE01000030">
    <property type="protein sequence ID" value="SKB08812.1"/>
    <property type="molecule type" value="Genomic_DNA"/>
</dbReference>
<protein>
    <submittedName>
        <fullName evidence="1">Uncharacterized protein</fullName>
    </submittedName>
</protein>
<dbReference type="Proteomes" id="UP000190774">
    <property type="component" value="Unassembled WGS sequence"/>
</dbReference>
<keyword evidence="2" id="KW-1185">Reference proteome</keyword>
<gene>
    <name evidence="1" type="ORF">SAMN02745166_05038</name>
</gene>
<name>A0A1T4Z446_9BACT</name>
<accession>A0A1T4Z446</accession>
<evidence type="ECO:0000313" key="2">
    <source>
        <dbReference type="Proteomes" id="UP000190774"/>
    </source>
</evidence>
<dbReference type="AlphaFoldDB" id="A0A1T4Z446"/>